<dbReference type="EMBL" id="NFIJ01000016">
    <property type="protein sequence ID" value="OUO04092.1"/>
    <property type="molecule type" value="Genomic_DNA"/>
</dbReference>
<organism evidence="2 3">
    <name type="scientific">Parabacteroides johnsonii</name>
    <dbReference type="NCBI Taxonomy" id="387661"/>
    <lineage>
        <taxon>Bacteria</taxon>
        <taxon>Pseudomonadati</taxon>
        <taxon>Bacteroidota</taxon>
        <taxon>Bacteroidia</taxon>
        <taxon>Bacteroidales</taxon>
        <taxon>Tannerellaceae</taxon>
        <taxon>Parabacteroides</taxon>
    </lineage>
</organism>
<name>A0A9Q5SQR8_9BACT</name>
<dbReference type="GO" id="GO:0019251">
    <property type="term" value="P:anaerobic cobalamin biosynthetic process"/>
    <property type="evidence" value="ECO:0007669"/>
    <property type="project" value="InterPro"/>
</dbReference>
<dbReference type="GO" id="GO:0016852">
    <property type="term" value="F:sirohydrochlorin cobaltochelatase activity"/>
    <property type="evidence" value="ECO:0007669"/>
    <property type="project" value="InterPro"/>
</dbReference>
<dbReference type="SUPFAM" id="SSF53800">
    <property type="entry name" value="Chelatase"/>
    <property type="match status" value="1"/>
</dbReference>
<keyword evidence="1" id="KW-0732">Signal</keyword>
<dbReference type="RefSeq" id="WP_008157489.1">
    <property type="nucleotide sequence ID" value="NZ_CAKWDQ010000005.1"/>
</dbReference>
<dbReference type="Gene3D" id="3.40.50.1400">
    <property type="match status" value="2"/>
</dbReference>
<evidence type="ECO:0000313" key="2">
    <source>
        <dbReference type="EMBL" id="OUO04092.1"/>
    </source>
</evidence>
<accession>A0A9Q5SQR8</accession>
<evidence type="ECO:0000313" key="3">
    <source>
        <dbReference type="Proteomes" id="UP000195975"/>
    </source>
</evidence>
<comment type="caution">
    <text evidence="2">The sequence shown here is derived from an EMBL/GenBank/DDBJ whole genome shotgun (WGS) entry which is preliminary data.</text>
</comment>
<evidence type="ECO:0000256" key="1">
    <source>
        <dbReference type="SAM" id="SignalP"/>
    </source>
</evidence>
<gene>
    <name evidence="2" type="ORF">B5F96_13605</name>
</gene>
<dbReference type="InterPro" id="IPR010388">
    <property type="entry name" value="Anaerobic_Co-chelatase"/>
</dbReference>
<proteinExistence type="predicted"/>
<sequence length="372" mass="41676">MKKFKHLWLAGLLLAATVGFTSCDDDDDNATSANPAEEFVTKNKKHDTAILLCTFGSTFKESIKTYDQTLADFETAFPDADIYLAFTSYTCVNRVFAETGIERYQPDLWLKAIGKAGYKKVAVQSLHIIPGEEYLNLMNKTVKKDFMIEQYPNVQVTKGTCLVYDEDDVQAVSAALYDHYKSNLADKKHLLLLMGHGNPDKNYNANSKYAEVEEAMQALSPNKNVFVGTVDYGDMLFWPLDKDEKPLPAPNAESVYSKLTKYCEDNNLQPSDITISLAPFMSIAGDHAHNDLWGIEDGDDFSEATPGADACWRLKLLKMGFKIATDESHNGDVDKCTINGLGDYASIRKVWVDHLKAIYNNADEWQTGEDYQ</sequence>
<feature type="chain" id="PRO_5040162757" evidence="1">
    <location>
        <begin position="22"/>
        <end position="372"/>
    </location>
</feature>
<dbReference type="AlphaFoldDB" id="A0A9Q5SQR8"/>
<protein>
    <submittedName>
        <fullName evidence="2">Heme-binding protein</fullName>
    </submittedName>
</protein>
<feature type="signal peptide" evidence="1">
    <location>
        <begin position="1"/>
        <end position="21"/>
    </location>
</feature>
<reference evidence="3" key="1">
    <citation type="submission" date="2017-04" db="EMBL/GenBank/DDBJ databases">
        <title>Function of individual gut microbiota members based on whole genome sequencing of pure cultures obtained from chicken caecum.</title>
        <authorList>
            <person name="Medvecky M."/>
            <person name="Cejkova D."/>
            <person name="Polansky O."/>
            <person name="Karasova D."/>
            <person name="Kubasova T."/>
            <person name="Cizek A."/>
            <person name="Rychlik I."/>
        </authorList>
    </citation>
    <scope>NUCLEOTIDE SEQUENCE [LARGE SCALE GENOMIC DNA]</scope>
    <source>
        <strain evidence="3">An42</strain>
    </source>
</reference>
<dbReference type="Proteomes" id="UP000195975">
    <property type="component" value="Unassembled WGS sequence"/>
</dbReference>
<dbReference type="Pfam" id="PF06180">
    <property type="entry name" value="CbiK"/>
    <property type="match status" value="2"/>
</dbReference>
<dbReference type="PROSITE" id="PS51257">
    <property type="entry name" value="PROKAR_LIPOPROTEIN"/>
    <property type="match status" value="1"/>
</dbReference>